<dbReference type="InterPro" id="IPR003729">
    <property type="entry name" value="Bi_nuclease_dom"/>
</dbReference>
<evidence type="ECO:0000313" key="2">
    <source>
        <dbReference type="EMBL" id="SDS08616.1"/>
    </source>
</evidence>
<dbReference type="GO" id="GO:0004518">
    <property type="term" value="F:nuclease activity"/>
    <property type="evidence" value="ECO:0007669"/>
    <property type="project" value="InterPro"/>
</dbReference>
<dbReference type="Pfam" id="PF02577">
    <property type="entry name" value="BFN_dom"/>
    <property type="match status" value="1"/>
</dbReference>
<gene>
    <name evidence="2" type="ORF">SAMN04488539_0978</name>
</gene>
<dbReference type="SUPFAM" id="SSF103256">
    <property type="entry name" value="Hypothetical protein TM0160"/>
    <property type="match status" value="1"/>
</dbReference>
<dbReference type="AlphaFoldDB" id="A0A1H1PBG4"/>
<keyword evidence="3" id="KW-1185">Reference proteome</keyword>
<dbReference type="EMBL" id="LT629765">
    <property type="protein sequence ID" value="SDS08616.1"/>
    <property type="molecule type" value="Genomic_DNA"/>
</dbReference>
<dbReference type="RefSeq" id="WP_019194683.1">
    <property type="nucleotide sequence ID" value="NZ_LT629765.1"/>
</dbReference>
<evidence type="ECO:0000313" key="3">
    <source>
        <dbReference type="Proteomes" id="UP000182237"/>
    </source>
</evidence>
<feature type="domain" description="BFN" evidence="1">
    <location>
        <begin position="1"/>
        <end position="129"/>
    </location>
</feature>
<dbReference type="STRING" id="1203190.GCA_000312345_01887"/>
<name>A0A1H1PBG4_9CORY</name>
<evidence type="ECO:0000259" key="1">
    <source>
        <dbReference type="PROSITE" id="PS51658"/>
    </source>
</evidence>
<organism evidence="2 3">
    <name type="scientific">Corynebacterium timonense</name>
    <dbReference type="NCBI Taxonomy" id="441500"/>
    <lineage>
        <taxon>Bacteria</taxon>
        <taxon>Bacillati</taxon>
        <taxon>Actinomycetota</taxon>
        <taxon>Actinomycetes</taxon>
        <taxon>Mycobacteriales</taxon>
        <taxon>Corynebacteriaceae</taxon>
        <taxon>Corynebacterium</taxon>
    </lineage>
</organism>
<protein>
    <recommendedName>
        <fullName evidence="1">BFN domain-containing protein</fullName>
    </recommendedName>
</protein>
<dbReference type="PROSITE" id="PS51658">
    <property type="entry name" value="BFN"/>
    <property type="match status" value="1"/>
</dbReference>
<dbReference type="Proteomes" id="UP000182237">
    <property type="component" value="Chromosome I"/>
</dbReference>
<accession>A0A1H1PBG4</accession>
<dbReference type="InterPro" id="IPR036104">
    <property type="entry name" value="BFN_sf"/>
</dbReference>
<dbReference type="Gene3D" id="3.10.690.10">
    <property type="entry name" value="Bifunctional nuclease domain"/>
    <property type="match status" value="1"/>
</dbReference>
<dbReference type="OrthoDB" id="9788698at2"/>
<dbReference type="eggNOG" id="COG1259">
    <property type="taxonomic scope" value="Bacteria"/>
</dbReference>
<sequence>MVPLSVAGVFPLGPENFLCALLHAPEKGRFLPVWLPPVEGAQLSARLSGARPTRPGTHDVLSDVITQSGRGVSSIEISSYVNGVFMATLTLADGTEYDLRASDALVLAAALDEEIEADEAVLAQAGLRISAADLATYFNLDIDPGGSAAEGESASGDAAADAEFEQLMRDLGVEEGDLGNED</sequence>
<proteinExistence type="predicted"/>
<reference evidence="2 3" key="1">
    <citation type="submission" date="2016-10" db="EMBL/GenBank/DDBJ databases">
        <authorList>
            <person name="de Groot N.N."/>
        </authorList>
    </citation>
    <scope>NUCLEOTIDE SEQUENCE [LARGE SCALE GENOMIC DNA]</scope>
    <source>
        <strain evidence="2 3">DSM 45434</strain>
    </source>
</reference>